<name>A0A255H3E1_9ACTN</name>
<feature type="active site" evidence="6">
    <location>
        <position position="40"/>
    </location>
</feature>
<dbReference type="GO" id="GO:0005886">
    <property type="term" value="C:plasma membrane"/>
    <property type="evidence" value="ECO:0007669"/>
    <property type="project" value="UniProtKB-SubCell"/>
</dbReference>
<dbReference type="InterPro" id="IPR019758">
    <property type="entry name" value="Pept_S26A_signal_pept_1_CS"/>
</dbReference>
<evidence type="ECO:0000256" key="4">
    <source>
        <dbReference type="ARBA" id="ARBA00013208"/>
    </source>
</evidence>
<comment type="caution">
    <text evidence="9">The sequence shown here is derived from an EMBL/GenBank/DDBJ whole genome shotgun (WGS) entry which is preliminary data.</text>
</comment>
<evidence type="ECO:0000256" key="2">
    <source>
        <dbReference type="ARBA" id="ARBA00004401"/>
    </source>
</evidence>
<dbReference type="AlphaFoldDB" id="A0A255H3E1"/>
<dbReference type="NCBIfam" id="TIGR02227">
    <property type="entry name" value="sigpep_I_bact"/>
    <property type="match status" value="1"/>
</dbReference>
<protein>
    <recommendedName>
        <fullName evidence="4 7">Signal peptidase I</fullName>
        <ecNumber evidence="4 7">3.4.21.89</ecNumber>
    </recommendedName>
</protein>
<evidence type="ECO:0000259" key="8">
    <source>
        <dbReference type="Pfam" id="PF10502"/>
    </source>
</evidence>
<keyword evidence="5 7" id="KW-0378">Hydrolase</keyword>
<dbReference type="Gene3D" id="2.10.109.10">
    <property type="entry name" value="Umud Fragment, subunit A"/>
    <property type="match status" value="1"/>
</dbReference>
<evidence type="ECO:0000256" key="3">
    <source>
        <dbReference type="ARBA" id="ARBA00009370"/>
    </source>
</evidence>
<dbReference type="GO" id="GO:0006465">
    <property type="term" value="P:signal peptide processing"/>
    <property type="evidence" value="ECO:0007669"/>
    <property type="project" value="InterPro"/>
</dbReference>
<dbReference type="PRINTS" id="PR00727">
    <property type="entry name" value="LEADERPTASE"/>
</dbReference>
<keyword evidence="10" id="KW-1185">Reference proteome</keyword>
<dbReference type="PANTHER" id="PTHR43390:SF1">
    <property type="entry name" value="CHLOROPLAST PROCESSING PEPTIDASE"/>
    <property type="match status" value="1"/>
</dbReference>
<evidence type="ECO:0000256" key="6">
    <source>
        <dbReference type="PIRSR" id="PIRSR600223-1"/>
    </source>
</evidence>
<feature type="domain" description="Peptidase S26" evidence="8">
    <location>
        <begin position="10"/>
        <end position="206"/>
    </location>
</feature>
<dbReference type="GO" id="GO:0009003">
    <property type="term" value="F:signal peptidase activity"/>
    <property type="evidence" value="ECO:0007669"/>
    <property type="project" value="UniProtKB-EC"/>
</dbReference>
<dbReference type="SUPFAM" id="SSF51306">
    <property type="entry name" value="LexA/Signal peptidase"/>
    <property type="match status" value="1"/>
</dbReference>
<evidence type="ECO:0000256" key="5">
    <source>
        <dbReference type="ARBA" id="ARBA00022801"/>
    </source>
</evidence>
<dbReference type="InterPro" id="IPR000223">
    <property type="entry name" value="Pept_S26A_signal_pept_1"/>
</dbReference>
<evidence type="ECO:0000256" key="7">
    <source>
        <dbReference type="RuleBase" id="RU362042"/>
    </source>
</evidence>
<evidence type="ECO:0000256" key="1">
    <source>
        <dbReference type="ARBA" id="ARBA00000677"/>
    </source>
</evidence>
<reference evidence="9 10" key="1">
    <citation type="submission" date="2017-07" db="EMBL/GenBank/DDBJ databases">
        <title>Draft whole genome sequences of clinical Proprionibacteriaceae strains.</title>
        <authorList>
            <person name="Bernier A.-M."/>
            <person name="Bernard K."/>
            <person name="Domingo M.-C."/>
        </authorList>
    </citation>
    <scope>NUCLEOTIDE SEQUENCE [LARGE SCALE GENOMIC DNA]</scope>
    <source>
        <strain evidence="9 10">NML 130396</strain>
    </source>
</reference>
<sequence length="245" mass="26478">MRQKILGTARELAIIIVGALVVTTLLRSFVFQPFEVPSESMENTLQVNDKIIAQRVLEFRRGDIVVFTDSNHWLGPDAAPAPGPVRKGLEFVGLLPDSGDEHLVKRVVGMPGDRVKCCDKLGRVSVNGYPLDETAYLYSDSGGRNKPAEKPFEVVVPADRIFVLGDHRSNSGDSRCHLQDVSTNGGKAGTPAFVPISDVVGSVVLIASPFSRFQRLETPQIFAGIPPPQQAPPPEPVVVQVSEGC</sequence>
<keyword evidence="7" id="KW-0645">Protease</keyword>
<keyword evidence="7" id="KW-1133">Transmembrane helix</keyword>
<dbReference type="EMBL" id="NMVQ01000012">
    <property type="protein sequence ID" value="OYO22241.1"/>
    <property type="molecule type" value="Genomic_DNA"/>
</dbReference>
<dbReference type="InterPro" id="IPR036286">
    <property type="entry name" value="LexA/Signal_pep-like_sf"/>
</dbReference>
<gene>
    <name evidence="9" type="primary">lepB</name>
    <name evidence="9" type="ORF">CGZ93_09755</name>
</gene>
<evidence type="ECO:0000313" key="10">
    <source>
        <dbReference type="Proteomes" id="UP000216311"/>
    </source>
</evidence>
<comment type="subcellular location">
    <subcellularLocation>
        <location evidence="2">Cell membrane</location>
        <topology evidence="2">Single-pass type II membrane protein</topology>
    </subcellularLocation>
    <subcellularLocation>
        <location evidence="7">Membrane</location>
        <topology evidence="7">Single-pass type II membrane protein</topology>
    </subcellularLocation>
</comment>
<dbReference type="Proteomes" id="UP000216311">
    <property type="component" value="Unassembled WGS sequence"/>
</dbReference>
<evidence type="ECO:0000313" key="9">
    <source>
        <dbReference type="EMBL" id="OYO22241.1"/>
    </source>
</evidence>
<dbReference type="PANTHER" id="PTHR43390">
    <property type="entry name" value="SIGNAL PEPTIDASE I"/>
    <property type="match status" value="1"/>
</dbReference>
<comment type="similarity">
    <text evidence="3 7">Belongs to the peptidase S26 family.</text>
</comment>
<accession>A0A255H3E1</accession>
<feature type="active site" evidence="6">
    <location>
        <position position="105"/>
    </location>
</feature>
<keyword evidence="7" id="KW-0472">Membrane</keyword>
<dbReference type="OrthoDB" id="9815782at2"/>
<comment type="catalytic activity">
    <reaction evidence="1 7">
        <text>Cleavage of hydrophobic, N-terminal signal or leader sequences from secreted and periplasmic proteins.</text>
        <dbReference type="EC" id="3.4.21.89"/>
    </reaction>
</comment>
<feature type="transmembrane region" description="Helical" evidence="7">
    <location>
        <begin position="12"/>
        <end position="31"/>
    </location>
</feature>
<dbReference type="CDD" id="cd06530">
    <property type="entry name" value="S26_SPase_I"/>
    <property type="match status" value="1"/>
</dbReference>
<dbReference type="Pfam" id="PF10502">
    <property type="entry name" value="Peptidase_S26"/>
    <property type="match status" value="1"/>
</dbReference>
<organism evidence="9 10">
    <name type="scientific">Enemella dayhoffiae</name>
    <dbReference type="NCBI Taxonomy" id="2016507"/>
    <lineage>
        <taxon>Bacteria</taxon>
        <taxon>Bacillati</taxon>
        <taxon>Actinomycetota</taxon>
        <taxon>Actinomycetes</taxon>
        <taxon>Propionibacteriales</taxon>
        <taxon>Propionibacteriaceae</taxon>
        <taxon>Enemella</taxon>
    </lineage>
</organism>
<dbReference type="InterPro" id="IPR019533">
    <property type="entry name" value="Peptidase_S26"/>
</dbReference>
<dbReference type="PROSITE" id="PS00761">
    <property type="entry name" value="SPASE_I_3"/>
    <property type="match status" value="1"/>
</dbReference>
<dbReference type="EC" id="3.4.21.89" evidence="4 7"/>
<keyword evidence="7" id="KW-0812">Transmembrane</keyword>
<dbReference type="GO" id="GO:0004252">
    <property type="term" value="F:serine-type endopeptidase activity"/>
    <property type="evidence" value="ECO:0007669"/>
    <property type="project" value="InterPro"/>
</dbReference>
<proteinExistence type="inferred from homology"/>